<evidence type="ECO:0000313" key="9">
    <source>
        <dbReference type="Proteomes" id="UP000054266"/>
    </source>
</evidence>
<evidence type="ECO:0000256" key="6">
    <source>
        <dbReference type="RuleBase" id="RU363053"/>
    </source>
</evidence>
<feature type="transmembrane region" description="Helical" evidence="6">
    <location>
        <begin position="150"/>
        <end position="173"/>
    </location>
</feature>
<evidence type="ECO:0000256" key="5">
    <source>
        <dbReference type="ARBA" id="ARBA00023136"/>
    </source>
</evidence>
<feature type="compositionally biased region" description="Basic and acidic residues" evidence="7">
    <location>
        <begin position="99"/>
        <end position="108"/>
    </location>
</feature>
<dbReference type="Pfam" id="PF04117">
    <property type="entry name" value="Mpv17_PMP22"/>
    <property type="match status" value="1"/>
</dbReference>
<dbReference type="EMBL" id="KN846959">
    <property type="protein sequence ID" value="KIW67696.1"/>
    <property type="molecule type" value="Genomic_DNA"/>
</dbReference>
<gene>
    <name evidence="8" type="ORF">PV04_06928</name>
</gene>
<sequence length="237" mass="27204">MPEQDMGGWLGKLRPGRHLLEAWILSAIIVSISNILAQFIDASKKEGSFTLDLPRLLRFLCLDLITAPLNYKWQELLETTFPRHGRTLVGGKYESIPLEDRDTEKGSDPDDMEEDEAKAGESSEAPRRRRRNKTPKRLLKKNWKNIWTKWFIDCMTLGALFNTAGFLIIMGFLNGKPQNILANLQTRTMAIILNGYKIWPFANIIAQAFIPFERRIIFFATVALFWNIYLSLVATTL</sequence>
<dbReference type="PANTHER" id="PTHR11266:SF80">
    <property type="entry name" value="PEROXISOMAL MEMBRANE PROTEIN 2"/>
    <property type="match status" value="1"/>
</dbReference>
<feature type="transmembrane region" description="Helical" evidence="6">
    <location>
        <begin position="216"/>
        <end position="234"/>
    </location>
</feature>
<dbReference type="GO" id="GO:0005778">
    <property type="term" value="C:peroxisomal membrane"/>
    <property type="evidence" value="ECO:0007669"/>
    <property type="project" value="TreeGrafter"/>
</dbReference>
<feature type="transmembrane region" description="Helical" evidence="6">
    <location>
        <begin position="188"/>
        <end position="209"/>
    </location>
</feature>
<dbReference type="PANTHER" id="PTHR11266">
    <property type="entry name" value="PEROXISOMAL MEMBRANE PROTEIN 2, PXMP2 MPV17"/>
    <property type="match status" value="1"/>
</dbReference>
<comment type="similarity">
    <text evidence="2 6">Belongs to the peroxisomal membrane protein PXMP2/4 family.</text>
</comment>
<organism evidence="8 9">
    <name type="scientific">Phialophora macrospora</name>
    <dbReference type="NCBI Taxonomy" id="1851006"/>
    <lineage>
        <taxon>Eukaryota</taxon>
        <taxon>Fungi</taxon>
        <taxon>Dikarya</taxon>
        <taxon>Ascomycota</taxon>
        <taxon>Pezizomycotina</taxon>
        <taxon>Eurotiomycetes</taxon>
        <taxon>Chaetothyriomycetidae</taxon>
        <taxon>Chaetothyriales</taxon>
        <taxon>Herpotrichiellaceae</taxon>
        <taxon>Phialophora</taxon>
    </lineage>
</organism>
<evidence type="ECO:0000256" key="1">
    <source>
        <dbReference type="ARBA" id="ARBA00004141"/>
    </source>
</evidence>
<proteinExistence type="inferred from homology"/>
<dbReference type="Proteomes" id="UP000054266">
    <property type="component" value="Unassembled WGS sequence"/>
</dbReference>
<evidence type="ECO:0000256" key="2">
    <source>
        <dbReference type="ARBA" id="ARBA00006824"/>
    </source>
</evidence>
<keyword evidence="4 6" id="KW-1133">Transmembrane helix</keyword>
<feature type="compositionally biased region" description="Basic and acidic residues" evidence="7">
    <location>
        <begin position="117"/>
        <end position="126"/>
    </location>
</feature>
<keyword evidence="3 6" id="KW-0812">Transmembrane</keyword>
<protein>
    <recommendedName>
        <fullName evidence="10">Mpv17/PMP22 family protein</fullName>
    </recommendedName>
</protein>
<evidence type="ECO:0000256" key="7">
    <source>
        <dbReference type="SAM" id="MobiDB-lite"/>
    </source>
</evidence>
<dbReference type="InterPro" id="IPR007248">
    <property type="entry name" value="Mpv17_PMP22"/>
</dbReference>
<dbReference type="AlphaFoldDB" id="A0A0D2CRB4"/>
<keyword evidence="5 6" id="KW-0472">Membrane</keyword>
<evidence type="ECO:0000313" key="8">
    <source>
        <dbReference type="EMBL" id="KIW67696.1"/>
    </source>
</evidence>
<name>A0A0D2CRB4_9EURO</name>
<reference evidence="8 9" key="1">
    <citation type="submission" date="2015-01" db="EMBL/GenBank/DDBJ databases">
        <title>The Genome Sequence of Capronia semiimmersa CBS27337.</title>
        <authorList>
            <consortium name="The Broad Institute Genomics Platform"/>
            <person name="Cuomo C."/>
            <person name="de Hoog S."/>
            <person name="Gorbushina A."/>
            <person name="Stielow B."/>
            <person name="Teixiera M."/>
            <person name="Abouelleil A."/>
            <person name="Chapman S.B."/>
            <person name="Priest M."/>
            <person name="Young S.K."/>
            <person name="Wortman J."/>
            <person name="Nusbaum C."/>
            <person name="Birren B."/>
        </authorList>
    </citation>
    <scope>NUCLEOTIDE SEQUENCE [LARGE SCALE GENOMIC DNA]</scope>
    <source>
        <strain evidence="8 9">CBS 27337</strain>
    </source>
</reference>
<evidence type="ECO:0000256" key="4">
    <source>
        <dbReference type="ARBA" id="ARBA00022989"/>
    </source>
</evidence>
<feature type="transmembrane region" description="Helical" evidence="6">
    <location>
        <begin position="20"/>
        <end position="40"/>
    </location>
</feature>
<feature type="region of interest" description="Disordered" evidence="7">
    <location>
        <begin position="99"/>
        <end position="134"/>
    </location>
</feature>
<evidence type="ECO:0008006" key="10">
    <source>
        <dbReference type="Google" id="ProtNLM"/>
    </source>
</evidence>
<dbReference type="STRING" id="5601.A0A0D2CRB4"/>
<comment type="subcellular location">
    <subcellularLocation>
        <location evidence="1">Membrane</location>
        <topology evidence="1">Multi-pass membrane protein</topology>
    </subcellularLocation>
</comment>
<accession>A0A0D2CRB4</accession>
<evidence type="ECO:0000256" key="3">
    <source>
        <dbReference type="ARBA" id="ARBA00022692"/>
    </source>
</evidence>
<keyword evidence="9" id="KW-1185">Reference proteome</keyword>
<dbReference type="HOGENOM" id="CLU_049109_3_1_1"/>